<organism evidence="4">
    <name type="scientific">marine sediment metagenome</name>
    <dbReference type="NCBI Taxonomy" id="412755"/>
    <lineage>
        <taxon>unclassified sequences</taxon>
        <taxon>metagenomes</taxon>
        <taxon>ecological metagenomes</taxon>
    </lineage>
</organism>
<name>X1JFD7_9ZZZZ</name>
<dbReference type="GO" id="GO:0016740">
    <property type="term" value="F:transferase activity"/>
    <property type="evidence" value="ECO:0007669"/>
    <property type="project" value="UniProtKB-KW"/>
</dbReference>
<sequence length="58" mass="6407">MREECGIFGIFNKEDISIDVAKLTYFGLYALQHRGQESAGIAVSDGKNILVYKDLGLV</sequence>
<dbReference type="Gene3D" id="3.60.20.10">
    <property type="entry name" value="Glutamine Phosphoribosylpyrophosphate, subunit 1, domain 1"/>
    <property type="match status" value="1"/>
</dbReference>
<accession>X1JFD7</accession>
<evidence type="ECO:0000259" key="3">
    <source>
        <dbReference type="PROSITE" id="PS51278"/>
    </source>
</evidence>
<evidence type="ECO:0000256" key="2">
    <source>
        <dbReference type="ARBA" id="ARBA00022962"/>
    </source>
</evidence>
<keyword evidence="1" id="KW-0808">Transferase</keyword>
<dbReference type="InterPro" id="IPR017932">
    <property type="entry name" value="GATase_2_dom"/>
</dbReference>
<proteinExistence type="predicted"/>
<keyword evidence="2" id="KW-0315">Glutamine amidotransferase</keyword>
<dbReference type="PANTHER" id="PTHR11907">
    <property type="entry name" value="AMIDOPHOSPHORIBOSYLTRANSFERASE"/>
    <property type="match status" value="1"/>
</dbReference>
<dbReference type="EMBL" id="BARU01048110">
    <property type="protein sequence ID" value="GAH93431.1"/>
    <property type="molecule type" value="Genomic_DNA"/>
</dbReference>
<dbReference type="PROSITE" id="PS51278">
    <property type="entry name" value="GATASE_TYPE_2"/>
    <property type="match status" value="1"/>
</dbReference>
<protein>
    <recommendedName>
        <fullName evidence="3">Glutamine amidotransferase type-2 domain-containing protein</fullName>
    </recommendedName>
</protein>
<comment type="caution">
    <text evidence="4">The sequence shown here is derived from an EMBL/GenBank/DDBJ whole genome shotgun (WGS) entry which is preliminary data.</text>
</comment>
<dbReference type="AlphaFoldDB" id="X1JFD7"/>
<dbReference type="SUPFAM" id="SSF56235">
    <property type="entry name" value="N-terminal nucleophile aminohydrolases (Ntn hydrolases)"/>
    <property type="match status" value="1"/>
</dbReference>
<evidence type="ECO:0000313" key="4">
    <source>
        <dbReference type="EMBL" id="GAH93431.1"/>
    </source>
</evidence>
<evidence type="ECO:0000256" key="1">
    <source>
        <dbReference type="ARBA" id="ARBA00022679"/>
    </source>
</evidence>
<reference evidence="4" key="1">
    <citation type="journal article" date="2014" name="Front. Microbiol.">
        <title>High frequency of phylogenetically diverse reductive dehalogenase-homologous genes in deep subseafloor sedimentary metagenomes.</title>
        <authorList>
            <person name="Kawai M."/>
            <person name="Futagami T."/>
            <person name="Toyoda A."/>
            <person name="Takaki Y."/>
            <person name="Nishi S."/>
            <person name="Hori S."/>
            <person name="Arai W."/>
            <person name="Tsubouchi T."/>
            <person name="Morono Y."/>
            <person name="Uchiyama I."/>
            <person name="Ito T."/>
            <person name="Fujiyama A."/>
            <person name="Inagaki F."/>
            <person name="Takami H."/>
        </authorList>
    </citation>
    <scope>NUCLEOTIDE SEQUENCE</scope>
    <source>
        <strain evidence="4">Expedition CK06-06</strain>
    </source>
</reference>
<feature type="domain" description="Glutamine amidotransferase type-2" evidence="3">
    <location>
        <begin position="5"/>
        <end position="58"/>
    </location>
</feature>
<gene>
    <name evidence="4" type="ORF">S03H2_71699</name>
</gene>
<dbReference type="InterPro" id="IPR029055">
    <property type="entry name" value="Ntn_hydrolases_N"/>
</dbReference>